<dbReference type="InterPro" id="IPR015943">
    <property type="entry name" value="WD40/YVTN_repeat-like_dom_sf"/>
</dbReference>
<dbReference type="EMBL" id="JACHDY010000007">
    <property type="protein sequence ID" value="MBB5319236.1"/>
    <property type="molecule type" value="Genomic_DNA"/>
</dbReference>
<comment type="caution">
    <text evidence="2">The sequence shown here is derived from an EMBL/GenBank/DDBJ whole genome shotgun (WGS) entry which is preliminary data.</text>
</comment>
<evidence type="ECO:0000256" key="1">
    <source>
        <dbReference type="SAM" id="SignalP"/>
    </source>
</evidence>
<protein>
    <submittedName>
        <fullName evidence="2">YVTN family beta-propeller protein</fullName>
    </submittedName>
</protein>
<dbReference type="Gene3D" id="2.130.10.10">
    <property type="entry name" value="YVTN repeat-like/Quinoprotein amine dehydrogenase"/>
    <property type="match status" value="2"/>
</dbReference>
<feature type="chain" id="PRO_5030993179" evidence="1">
    <location>
        <begin position="31"/>
        <end position="348"/>
    </location>
</feature>
<evidence type="ECO:0000313" key="2">
    <source>
        <dbReference type="EMBL" id="MBB5319236.1"/>
    </source>
</evidence>
<organism evidence="2 3">
    <name type="scientific">Tunturiibacter empetritectus</name>
    <dbReference type="NCBI Taxonomy" id="3069691"/>
    <lineage>
        <taxon>Bacteria</taxon>
        <taxon>Pseudomonadati</taxon>
        <taxon>Acidobacteriota</taxon>
        <taxon>Terriglobia</taxon>
        <taxon>Terriglobales</taxon>
        <taxon>Acidobacteriaceae</taxon>
        <taxon>Tunturiibacter</taxon>
    </lineage>
</organism>
<dbReference type="SUPFAM" id="SSF51004">
    <property type="entry name" value="C-terminal (heme d1) domain of cytochrome cd1-nitrite reductase"/>
    <property type="match status" value="1"/>
</dbReference>
<sequence>MPNTSRRVVSSLLFAASTLVPFFTTASATAQKPFQIEQRWTIGGTGGWDYLTADPTTHRLYIAHLTRVDVVDTTTGKVIGAVEGLTRCHGVVIAPDGKTGFASDGGSNNVVVFDTSNFATLTKIPTGTNPDGMAYEGSTNTLWAFNGTSKNATVIDVASRKAIGTVALPGRPEFPQSDDQGTVFVNIEDKNTLVRLDAKAQKVTADWPLPGCDSPSGLAFDKEGGRLFSVCDGKKMAVTDSHTGKSLAMPTIGDGPDAAGYDASKKLAFSSNGDGTLSVVDASKATYPVIQTLPTMKGARTMAFDPSTGKIYTVTAKFGATPPATAATPRPRPSILPDSFTVLVIGQD</sequence>
<proteinExistence type="predicted"/>
<gene>
    <name evidence="2" type="ORF">HDF09_003942</name>
</gene>
<name>A0A7W8IMU2_9BACT</name>
<keyword evidence="3" id="KW-1185">Reference proteome</keyword>
<feature type="signal peptide" evidence="1">
    <location>
        <begin position="1"/>
        <end position="30"/>
    </location>
</feature>
<dbReference type="InterPro" id="IPR051200">
    <property type="entry name" value="Host-pathogen_enzymatic-act"/>
</dbReference>
<dbReference type="AlphaFoldDB" id="A0A7W8IMU2"/>
<dbReference type="PANTHER" id="PTHR47197:SF3">
    <property type="entry name" value="DIHYDRO-HEME D1 DEHYDROGENASE"/>
    <property type="match status" value="1"/>
</dbReference>
<dbReference type="PANTHER" id="PTHR47197">
    <property type="entry name" value="PROTEIN NIRF"/>
    <property type="match status" value="1"/>
</dbReference>
<dbReference type="Proteomes" id="UP000568106">
    <property type="component" value="Unassembled WGS sequence"/>
</dbReference>
<reference evidence="2" key="1">
    <citation type="submission" date="2020-08" db="EMBL/GenBank/DDBJ databases">
        <title>Genomic Encyclopedia of Type Strains, Phase IV (KMG-V): Genome sequencing to study the core and pangenomes of soil and plant-associated prokaryotes.</title>
        <authorList>
            <person name="Whitman W."/>
        </authorList>
    </citation>
    <scope>NUCLEOTIDE SEQUENCE [LARGE SCALE GENOMIC DNA]</scope>
    <source>
        <strain evidence="2">M8UP27</strain>
    </source>
</reference>
<keyword evidence="1" id="KW-0732">Signal</keyword>
<evidence type="ECO:0000313" key="3">
    <source>
        <dbReference type="Proteomes" id="UP000568106"/>
    </source>
</evidence>
<accession>A0A7W8IMU2</accession>
<dbReference type="InterPro" id="IPR011048">
    <property type="entry name" value="Haem_d1_sf"/>
</dbReference>